<keyword evidence="1" id="KW-0472">Membrane</keyword>
<evidence type="ECO:0000256" key="1">
    <source>
        <dbReference type="SAM" id="Phobius"/>
    </source>
</evidence>
<protein>
    <submittedName>
        <fullName evidence="2">Uncharacterized protein</fullName>
    </submittedName>
</protein>
<dbReference type="OrthoDB" id="9911393at2"/>
<reference evidence="3" key="1">
    <citation type="submission" date="2016-10" db="EMBL/GenBank/DDBJ databases">
        <authorList>
            <person name="Varghese N."/>
            <person name="Submissions S."/>
        </authorList>
    </citation>
    <scope>NUCLEOTIDE SEQUENCE [LARGE SCALE GENOMIC DNA]</scope>
    <source>
        <strain evidence="3">FP5</strain>
    </source>
</reference>
<organism evidence="2 3">
    <name type="scientific">Halobacillus alkaliphilus</name>
    <dbReference type="NCBI Taxonomy" id="396056"/>
    <lineage>
        <taxon>Bacteria</taxon>
        <taxon>Bacillati</taxon>
        <taxon>Bacillota</taxon>
        <taxon>Bacilli</taxon>
        <taxon>Bacillales</taxon>
        <taxon>Bacillaceae</taxon>
        <taxon>Halobacillus</taxon>
    </lineage>
</organism>
<evidence type="ECO:0000313" key="3">
    <source>
        <dbReference type="Proteomes" id="UP000198897"/>
    </source>
</evidence>
<feature type="transmembrane region" description="Helical" evidence="1">
    <location>
        <begin position="32"/>
        <end position="52"/>
    </location>
</feature>
<dbReference type="EMBL" id="FOOG01000039">
    <property type="protein sequence ID" value="SFG39159.1"/>
    <property type="molecule type" value="Genomic_DNA"/>
</dbReference>
<dbReference type="RefSeq" id="WP_089753701.1">
    <property type="nucleotide sequence ID" value="NZ_FOOG01000039.1"/>
</dbReference>
<name>A0A1I2RI51_9BACI</name>
<proteinExistence type="predicted"/>
<dbReference type="Proteomes" id="UP000198897">
    <property type="component" value="Unassembled WGS sequence"/>
</dbReference>
<sequence length="90" mass="9944">MCGITKLAEGMVWLLIAGFLGVYFFISESVIGFIGFMLLPAYSIIGMVLTGLGISRESLVKYKLLNITAFLIFAACFIFPLSIYMQISMN</sequence>
<feature type="transmembrane region" description="Helical" evidence="1">
    <location>
        <begin position="64"/>
        <end position="87"/>
    </location>
</feature>
<dbReference type="AlphaFoldDB" id="A0A1I2RI51"/>
<keyword evidence="3" id="KW-1185">Reference proteome</keyword>
<keyword evidence="1" id="KW-1133">Transmembrane helix</keyword>
<accession>A0A1I2RI51</accession>
<feature type="transmembrane region" description="Helical" evidence="1">
    <location>
        <begin position="7"/>
        <end position="26"/>
    </location>
</feature>
<gene>
    <name evidence="2" type="ORF">SAMN05216353_13937</name>
</gene>
<evidence type="ECO:0000313" key="2">
    <source>
        <dbReference type="EMBL" id="SFG39159.1"/>
    </source>
</evidence>
<keyword evidence="1" id="KW-0812">Transmembrane</keyword>